<dbReference type="InParanoid" id="F4RT37"/>
<dbReference type="EMBL" id="GL883118">
    <property type="protein sequence ID" value="EGG04498.1"/>
    <property type="molecule type" value="Genomic_DNA"/>
</dbReference>
<accession>F4RT37</accession>
<dbReference type="SUPFAM" id="SSF51735">
    <property type="entry name" value="NAD(P)-binding Rossmann-fold domains"/>
    <property type="match status" value="1"/>
</dbReference>
<name>F4RT37_MELLP</name>
<feature type="compositionally biased region" description="Polar residues" evidence="1">
    <location>
        <begin position="13"/>
        <end position="31"/>
    </location>
</feature>
<dbReference type="GO" id="GO:0005739">
    <property type="term" value="C:mitochondrion"/>
    <property type="evidence" value="ECO:0007669"/>
    <property type="project" value="TreeGrafter"/>
</dbReference>
<dbReference type="eggNOG" id="KOG1198">
    <property type="taxonomic scope" value="Eukaryota"/>
</dbReference>
<dbReference type="STRING" id="747676.F4RT37"/>
<evidence type="ECO:0008006" key="4">
    <source>
        <dbReference type="Google" id="ProtNLM"/>
    </source>
</evidence>
<dbReference type="InterPro" id="IPR011032">
    <property type="entry name" value="GroES-like_sf"/>
</dbReference>
<dbReference type="VEuPathDB" id="FungiDB:MELLADRAFT_64869"/>
<evidence type="ECO:0000256" key="1">
    <source>
        <dbReference type="SAM" id="MobiDB-lite"/>
    </source>
</evidence>
<proteinExistence type="predicted"/>
<feature type="region of interest" description="Disordered" evidence="1">
    <location>
        <begin position="13"/>
        <end position="35"/>
    </location>
</feature>
<dbReference type="Gene3D" id="3.90.180.10">
    <property type="entry name" value="Medium-chain alcohol dehydrogenases, catalytic domain"/>
    <property type="match status" value="1"/>
</dbReference>
<dbReference type="Proteomes" id="UP000001072">
    <property type="component" value="Unassembled WGS sequence"/>
</dbReference>
<reference evidence="3" key="1">
    <citation type="journal article" date="2011" name="Proc. Natl. Acad. Sci. U.S.A.">
        <title>Obligate biotrophy features unraveled by the genomic analysis of rust fungi.</title>
        <authorList>
            <person name="Duplessis S."/>
            <person name="Cuomo C.A."/>
            <person name="Lin Y.-C."/>
            <person name="Aerts A."/>
            <person name="Tisserant E."/>
            <person name="Veneault-Fourrey C."/>
            <person name="Joly D.L."/>
            <person name="Hacquard S."/>
            <person name="Amselem J."/>
            <person name="Cantarel B.L."/>
            <person name="Chiu R."/>
            <person name="Coutinho P.M."/>
            <person name="Feau N."/>
            <person name="Field M."/>
            <person name="Frey P."/>
            <person name="Gelhaye E."/>
            <person name="Goldberg J."/>
            <person name="Grabherr M.G."/>
            <person name="Kodira C.D."/>
            <person name="Kohler A."/>
            <person name="Kuees U."/>
            <person name="Lindquist E.A."/>
            <person name="Lucas S.M."/>
            <person name="Mago R."/>
            <person name="Mauceli E."/>
            <person name="Morin E."/>
            <person name="Murat C."/>
            <person name="Pangilinan J.L."/>
            <person name="Park R."/>
            <person name="Pearson M."/>
            <person name="Quesneville H."/>
            <person name="Rouhier N."/>
            <person name="Sakthikumar S."/>
            <person name="Salamov A.A."/>
            <person name="Schmutz J."/>
            <person name="Selles B."/>
            <person name="Shapiro H."/>
            <person name="Tanguay P."/>
            <person name="Tuskan G.A."/>
            <person name="Henrissat B."/>
            <person name="Van de Peer Y."/>
            <person name="Rouze P."/>
            <person name="Ellis J.G."/>
            <person name="Dodds P.N."/>
            <person name="Schein J.E."/>
            <person name="Zhong S."/>
            <person name="Hamelin R.C."/>
            <person name="Grigoriev I.V."/>
            <person name="Szabo L.J."/>
            <person name="Martin F."/>
        </authorList>
    </citation>
    <scope>NUCLEOTIDE SEQUENCE [LARGE SCALE GENOMIC DNA]</scope>
    <source>
        <strain evidence="3">98AG31 / pathotype 3-4-7</strain>
    </source>
</reference>
<dbReference type="KEGG" id="mlr:MELLADRAFT_64869"/>
<organism evidence="3">
    <name type="scientific">Melampsora larici-populina (strain 98AG31 / pathotype 3-4-7)</name>
    <name type="common">Poplar leaf rust fungus</name>
    <dbReference type="NCBI Taxonomy" id="747676"/>
    <lineage>
        <taxon>Eukaryota</taxon>
        <taxon>Fungi</taxon>
        <taxon>Dikarya</taxon>
        <taxon>Basidiomycota</taxon>
        <taxon>Pucciniomycotina</taxon>
        <taxon>Pucciniomycetes</taxon>
        <taxon>Pucciniales</taxon>
        <taxon>Melampsoraceae</taxon>
        <taxon>Melampsora</taxon>
    </lineage>
</organism>
<dbReference type="InterPro" id="IPR036291">
    <property type="entry name" value="NAD(P)-bd_dom_sf"/>
</dbReference>
<dbReference type="SUPFAM" id="SSF50129">
    <property type="entry name" value="GroES-like"/>
    <property type="match status" value="1"/>
</dbReference>
<keyword evidence="3" id="KW-1185">Reference proteome</keyword>
<gene>
    <name evidence="2" type="ORF">MELLADRAFT_64869</name>
</gene>
<sequence length="793" mass="89253">MFDLPSQSYSIYYTKSNPPESTSNSNASIHTKTNEKTKTKAVVNFLTHQELVKLSNRHSNQNQSVYEALPISKSYIGYINQTSASTINLLPDSTAARNLTDAAITTTPAPTTPKWRNSAYQLTKTNQHHHGATLDDKITELDRNDEHLDIPTIVARMGYELEVEEPEVKPDHNIFPPISIIELTPQSTSTSTSAHGENGQSSKLKTEPMGSINLQVNPNNPNPHQLVLHQKVTHQKDTFQISFRNSSFENVKNNSPNHFQLSAQSLTSKSKPSVSKLRYRSNQTHLHQQTLNNEDHANFNSPLNPRFCNPIINNDYDCESSNHSKRQMLRFHNPRYSITSLLSDNHHHQLTQPNPQSQFRILPTIEIPSGGFVPNQNPSRITNKILNPNSNNSNFNMFTISLDLKRKKPLSNMLIYSNLSNHPKHLGTGQVLIEIDAVALDAWDLALTQSKVSSYKVSSNNQPQDRILNKSIHDFNQSSNEYQALESNPSLKSKPSNPTLNSNFNQFVPGRSFVGKVLEVGLGVKRLKKGDLVYGLQDLKKSGALAQRMVIDKDLVAIAPVHPNLSMEQIACLPTLGVPSYFVMSTICAGLPKGSKILILNGHKGLGAMMCELVKYFRPNRDLWVTCHIPTVATSVEEIGITVGRCEFRGAREVMVEDSILSSLNSIHESSYDVVIDTIGGRRIYDASRRILHHEGMFISCVGDRLRMKNLKDKVKTNFRSLRRTFIKKDQKKIGYWCLSPETEYDGQRQTIREGLDELRKIIEDDDDCFNGRFEDDLQPHEIAGIDSEVKMD</sequence>
<dbReference type="PANTHER" id="PTHR11695:SF294">
    <property type="entry name" value="RETICULON-4-INTERACTING PROTEIN 1, MITOCHONDRIAL"/>
    <property type="match status" value="1"/>
</dbReference>
<dbReference type="OrthoDB" id="201656at2759"/>
<dbReference type="PANTHER" id="PTHR11695">
    <property type="entry name" value="ALCOHOL DEHYDROGENASE RELATED"/>
    <property type="match status" value="1"/>
</dbReference>
<protein>
    <recommendedName>
        <fullName evidence="4">Enoyl reductase (ER) domain-containing protein</fullName>
    </recommendedName>
</protein>
<dbReference type="RefSeq" id="XP_007412289.1">
    <property type="nucleotide sequence ID" value="XM_007412227.1"/>
</dbReference>
<dbReference type="HOGENOM" id="CLU_354138_0_0_1"/>
<evidence type="ECO:0000313" key="3">
    <source>
        <dbReference type="Proteomes" id="UP000001072"/>
    </source>
</evidence>
<dbReference type="GeneID" id="18930324"/>
<evidence type="ECO:0000313" key="2">
    <source>
        <dbReference type="EMBL" id="EGG04498.1"/>
    </source>
</evidence>
<dbReference type="InterPro" id="IPR050700">
    <property type="entry name" value="YIM1/Zinc_Alcohol_DH_Fams"/>
</dbReference>
<dbReference type="AlphaFoldDB" id="F4RT37"/>
<dbReference type="Gene3D" id="3.40.50.720">
    <property type="entry name" value="NAD(P)-binding Rossmann-like Domain"/>
    <property type="match status" value="1"/>
</dbReference>